<sequence>MDKLKIYENKLTPSAKEALKETMTELEDLMICKANSIAQIGQTADREISLRDILEAKESLFKAKLDRDKADDRRKKLMTITSLTGALYALIGIFIYLYQNQEFILEKNLGLIISFTGIVTVFVGFAYNQFINRRQEQIQIDKEVALKSYSNDFEIIKRWQIIEKLASALMSKKGYTLNESRSINDILKFLSLELKSDELYLETRELLSVRNRILHEGYELGKNEKQTYIDNANKIIELLETLVK</sequence>
<dbReference type="Proteomes" id="UP001597509">
    <property type="component" value="Unassembled WGS sequence"/>
</dbReference>
<comment type="caution">
    <text evidence="2">The sequence shown here is derived from an EMBL/GenBank/DDBJ whole genome shotgun (WGS) entry which is preliminary data.</text>
</comment>
<dbReference type="RefSeq" id="WP_380920830.1">
    <property type="nucleotide sequence ID" value="NZ_JBHUPE010000004.1"/>
</dbReference>
<evidence type="ECO:0000313" key="3">
    <source>
        <dbReference type="Proteomes" id="UP001597509"/>
    </source>
</evidence>
<evidence type="ECO:0000313" key="2">
    <source>
        <dbReference type="EMBL" id="MFD2904665.1"/>
    </source>
</evidence>
<gene>
    <name evidence="2" type="ORF">ACFS6I_12055</name>
</gene>
<proteinExistence type="predicted"/>
<evidence type="ECO:0008006" key="4">
    <source>
        <dbReference type="Google" id="ProtNLM"/>
    </source>
</evidence>
<protein>
    <recommendedName>
        <fullName evidence="4">RiboL-PSP-HEPN domain-containing protein</fullName>
    </recommendedName>
</protein>
<accession>A0ABW5YVW8</accession>
<reference evidence="3" key="1">
    <citation type="journal article" date="2019" name="Int. J. Syst. Evol. Microbiol.">
        <title>The Global Catalogue of Microorganisms (GCM) 10K type strain sequencing project: providing services to taxonomists for standard genome sequencing and annotation.</title>
        <authorList>
            <consortium name="The Broad Institute Genomics Platform"/>
            <consortium name="The Broad Institute Genome Sequencing Center for Infectious Disease"/>
            <person name="Wu L."/>
            <person name="Ma J."/>
        </authorList>
    </citation>
    <scope>NUCLEOTIDE SEQUENCE [LARGE SCALE GENOMIC DNA]</scope>
    <source>
        <strain evidence="3">KCTC 22209</strain>
    </source>
</reference>
<name>A0ABW5YVW8_9SPHI</name>
<organism evidence="2 3">
    <name type="scientific">Sphingobacterium anhuiense</name>
    <dbReference type="NCBI Taxonomy" id="493780"/>
    <lineage>
        <taxon>Bacteria</taxon>
        <taxon>Pseudomonadati</taxon>
        <taxon>Bacteroidota</taxon>
        <taxon>Sphingobacteriia</taxon>
        <taxon>Sphingobacteriales</taxon>
        <taxon>Sphingobacteriaceae</taxon>
        <taxon>Sphingobacterium</taxon>
    </lineage>
</organism>
<evidence type="ECO:0000256" key="1">
    <source>
        <dbReference type="SAM" id="Phobius"/>
    </source>
</evidence>
<keyword evidence="1" id="KW-0472">Membrane</keyword>
<keyword evidence="3" id="KW-1185">Reference proteome</keyword>
<feature type="transmembrane region" description="Helical" evidence="1">
    <location>
        <begin position="109"/>
        <end position="127"/>
    </location>
</feature>
<feature type="transmembrane region" description="Helical" evidence="1">
    <location>
        <begin position="77"/>
        <end position="97"/>
    </location>
</feature>
<dbReference type="EMBL" id="JBHUPE010000004">
    <property type="protein sequence ID" value="MFD2904665.1"/>
    <property type="molecule type" value="Genomic_DNA"/>
</dbReference>
<keyword evidence="1" id="KW-1133">Transmembrane helix</keyword>
<keyword evidence="1" id="KW-0812">Transmembrane</keyword>